<dbReference type="Proteomes" id="UP000027997">
    <property type="component" value="Unassembled WGS sequence"/>
</dbReference>
<comment type="caution">
    <text evidence="9">The sequence shown here is derived from an EMBL/GenBank/DDBJ whole genome shotgun (WGS) entry which is preliminary data.</text>
</comment>
<feature type="chain" id="PRO_5001758800" description="Long-chain fatty acid transporter" evidence="8">
    <location>
        <begin position="23"/>
        <end position="422"/>
    </location>
</feature>
<evidence type="ECO:0000256" key="1">
    <source>
        <dbReference type="ARBA" id="ARBA00004571"/>
    </source>
</evidence>
<protein>
    <recommendedName>
        <fullName evidence="11">Long-chain fatty acid transporter</fullName>
    </recommendedName>
</protein>
<evidence type="ECO:0000256" key="4">
    <source>
        <dbReference type="ARBA" id="ARBA00022692"/>
    </source>
</evidence>
<dbReference type="SUPFAM" id="SSF56935">
    <property type="entry name" value="Porins"/>
    <property type="match status" value="1"/>
</dbReference>
<evidence type="ECO:0008006" key="11">
    <source>
        <dbReference type="Google" id="ProtNLM"/>
    </source>
</evidence>
<comment type="subcellular location">
    <subcellularLocation>
        <location evidence="1">Cell outer membrane</location>
        <topology evidence="1">Multi-pass membrane protein</topology>
    </subcellularLocation>
</comment>
<evidence type="ECO:0000256" key="7">
    <source>
        <dbReference type="ARBA" id="ARBA00023237"/>
    </source>
</evidence>
<keyword evidence="5 8" id="KW-0732">Signal</keyword>
<comment type="similarity">
    <text evidence="2">Belongs to the OmpP1/FadL family.</text>
</comment>
<organism evidence="9 10">
    <name type="scientific">Endozoicomonas elysicola</name>
    <dbReference type="NCBI Taxonomy" id="305900"/>
    <lineage>
        <taxon>Bacteria</taxon>
        <taxon>Pseudomonadati</taxon>
        <taxon>Pseudomonadota</taxon>
        <taxon>Gammaproteobacteria</taxon>
        <taxon>Oceanospirillales</taxon>
        <taxon>Endozoicomonadaceae</taxon>
        <taxon>Endozoicomonas</taxon>
    </lineage>
</organism>
<evidence type="ECO:0000313" key="10">
    <source>
        <dbReference type="Proteomes" id="UP000027997"/>
    </source>
</evidence>
<reference evidence="9 10" key="1">
    <citation type="submission" date="2014-06" db="EMBL/GenBank/DDBJ databases">
        <title>Whole Genome Sequences of Three Symbiotic Endozoicomonas Bacteria.</title>
        <authorList>
            <person name="Neave M.J."/>
            <person name="Apprill A."/>
            <person name="Voolstra C.R."/>
        </authorList>
    </citation>
    <scope>NUCLEOTIDE SEQUENCE [LARGE SCALE GENOMIC DNA]</scope>
    <source>
        <strain evidence="9 10">DSM 22380</strain>
    </source>
</reference>
<dbReference type="EMBL" id="JOJP01000001">
    <property type="protein sequence ID" value="KEI72354.1"/>
    <property type="molecule type" value="Genomic_DNA"/>
</dbReference>
<dbReference type="eggNOG" id="COG2067">
    <property type="taxonomic scope" value="Bacteria"/>
</dbReference>
<dbReference type="Gene3D" id="2.40.160.60">
    <property type="entry name" value="Outer membrane protein transport protein (OMPP1/FadL/TodX)"/>
    <property type="match status" value="1"/>
</dbReference>
<dbReference type="AlphaFoldDB" id="A0A081KDX8"/>
<accession>A0A081KDX8</accession>
<evidence type="ECO:0000256" key="2">
    <source>
        <dbReference type="ARBA" id="ARBA00008163"/>
    </source>
</evidence>
<evidence type="ECO:0000256" key="6">
    <source>
        <dbReference type="ARBA" id="ARBA00023136"/>
    </source>
</evidence>
<dbReference type="PANTHER" id="PTHR35093:SF8">
    <property type="entry name" value="OUTER MEMBRANE PROTEIN NMB0088-RELATED"/>
    <property type="match status" value="1"/>
</dbReference>
<evidence type="ECO:0000256" key="8">
    <source>
        <dbReference type="SAM" id="SignalP"/>
    </source>
</evidence>
<dbReference type="InterPro" id="IPR005017">
    <property type="entry name" value="OMPP1/FadL/TodX"/>
</dbReference>
<name>A0A081KDX8_9GAMM</name>
<dbReference type="PANTHER" id="PTHR35093">
    <property type="entry name" value="OUTER MEMBRANE PROTEIN NMB0088-RELATED"/>
    <property type="match status" value="1"/>
</dbReference>
<evidence type="ECO:0000256" key="5">
    <source>
        <dbReference type="ARBA" id="ARBA00022729"/>
    </source>
</evidence>
<keyword evidence="3" id="KW-1134">Transmembrane beta strand</keyword>
<dbReference type="STRING" id="305900.GV64_17905"/>
<dbReference type="GO" id="GO:0009279">
    <property type="term" value="C:cell outer membrane"/>
    <property type="evidence" value="ECO:0007669"/>
    <property type="project" value="UniProtKB-SubCell"/>
</dbReference>
<keyword evidence="7" id="KW-0998">Cell outer membrane</keyword>
<sequence>MKKINQSLFALSTLTLAMQAGAAGFALNESSAAAAGTAYAGRGSNAEDASIMAANPAGIALLEERQVTVGGGVVVPKGDFKGEGSFAGASTNDEFLNTAVIPFGYFSMPIDDQLSFGLGMYAPFGSSTDYNDDWAGRYLANETDVSVINLQPTVAYKFSDQLSFGIGLFATYAEGELSRFINPASPATAVLVEGDDWAYGWNIGAIWQPLETTSLGVSYRSKIDLKLKGDATLQPAGISEKAKLNITLPETLEFSATHELDDRWTVMAGATWTRWSRFDKLVIESDQGGGPISGLDPSDSTVITYVPENWKNSWSFAVGGSYKYSDQLTLKAGYAFDQTPVQDEFRTARIPDGDRNWLTVGAKYELGNDWTVDAAYGYMFASKVKIDEENYNNDGSVNGGLTLEGEYDNTAHVFSASVTKRF</sequence>
<keyword evidence="6" id="KW-0472">Membrane</keyword>
<keyword evidence="4" id="KW-0812">Transmembrane</keyword>
<proteinExistence type="inferred from homology"/>
<evidence type="ECO:0000313" key="9">
    <source>
        <dbReference type="EMBL" id="KEI72354.1"/>
    </source>
</evidence>
<keyword evidence="10" id="KW-1185">Reference proteome</keyword>
<dbReference type="RefSeq" id="WP_020583726.1">
    <property type="nucleotide sequence ID" value="NZ_JOJP01000001.1"/>
</dbReference>
<feature type="signal peptide" evidence="8">
    <location>
        <begin position="1"/>
        <end position="22"/>
    </location>
</feature>
<dbReference type="Pfam" id="PF03349">
    <property type="entry name" value="Toluene_X"/>
    <property type="match status" value="1"/>
</dbReference>
<evidence type="ECO:0000256" key="3">
    <source>
        <dbReference type="ARBA" id="ARBA00022452"/>
    </source>
</evidence>
<dbReference type="GO" id="GO:0015483">
    <property type="term" value="F:long-chain fatty acid transporting porin activity"/>
    <property type="evidence" value="ECO:0007669"/>
    <property type="project" value="TreeGrafter"/>
</dbReference>
<gene>
    <name evidence="9" type="ORF">GV64_17905</name>
</gene>